<dbReference type="CDD" id="cd12148">
    <property type="entry name" value="fungal_TF_MHR"/>
    <property type="match status" value="1"/>
</dbReference>
<feature type="transmembrane region" description="Helical" evidence="5">
    <location>
        <begin position="550"/>
        <end position="572"/>
    </location>
</feature>
<evidence type="ECO:0000256" key="4">
    <source>
        <dbReference type="ARBA" id="ARBA00023242"/>
    </source>
</evidence>
<keyword evidence="5" id="KW-1133">Transmembrane helix</keyword>
<dbReference type="Pfam" id="PF04082">
    <property type="entry name" value="Fungal_trans"/>
    <property type="match status" value="1"/>
</dbReference>
<reference evidence="7" key="1">
    <citation type="submission" date="2020-05" db="EMBL/GenBank/DDBJ databases">
        <title>Phylogenomic resolution of chytrid fungi.</title>
        <authorList>
            <person name="Stajich J.E."/>
            <person name="Amses K."/>
            <person name="Simmons R."/>
            <person name="Seto K."/>
            <person name="Myers J."/>
            <person name="Bonds A."/>
            <person name="Quandt C.A."/>
            <person name="Barry K."/>
            <person name="Liu P."/>
            <person name="Grigoriev I."/>
            <person name="Longcore J.E."/>
            <person name="James T.Y."/>
        </authorList>
    </citation>
    <scope>NUCLEOTIDE SEQUENCE</scope>
    <source>
        <strain evidence="7">JEL0318</strain>
    </source>
</reference>
<dbReference type="EMBL" id="JADGJD010001061">
    <property type="protein sequence ID" value="KAJ3046942.1"/>
    <property type="molecule type" value="Genomic_DNA"/>
</dbReference>
<feature type="non-terminal residue" evidence="7">
    <location>
        <position position="624"/>
    </location>
</feature>
<dbReference type="GO" id="GO:0006351">
    <property type="term" value="P:DNA-templated transcription"/>
    <property type="evidence" value="ECO:0007669"/>
    <property type="project" value="InterPro"/>
</dbReference>
<comment type="caution">
    <text evidence="7">The sequence shown here is derived from an EMBL/GenBank/DDBJ whole genome shotgun (WGS) entry which is preliminary data.</text>
</comment>
<evidence type="ECO:0000313" key="8">
    <source>
        <dbReference type="Proteomes" id="UP001212841"/>
    </source>
</evidence>
<evidence type="ECO:0000256" key="2">
    <source>
        <dbReference type="ARBA" id="ARBA00022723"/>
    </source>
</evidence>
<keyword evidence="5" id="KW-0472">Membrane</keyword>
<organism evidence="7 8">
    <name type="scientific">Rhizophlyctis rosea</name>
    <dbReference type="NCBI Taxonomy" id="64517"/>
    <lineage>
        <taxon>Eukaryota</taxon>
        <taxon>Fungi</taxon>
        <taxon>Fungi incertae sedis</taxon>
        <taxon>Chytridiomycota</taxon>
        <taxon>Chytridiomycota incertae sedis</taxon>
        <taxon>Chytridiomycetes</taxon>
        <taxon>Rhizophlyctidales</taxon>
        <taxon>Rhizophlyctidaceae</taxon>
        <taxon>Rhizophlyctis</taxon>
    </lineage>
</organism>
<dbReference type="AlphaFoldDB" id="A0AAD5S864"/>
<dbReference type="SUPFAM" id="SSF57701">
    <property type="entry name" value="Zn2/Cys6 DNA-binding domain"/>
    <property type="match status" value="1"/>
</dbReference>
<accession>A0AAD5S864</accession>
<protein>
    <submittedName>
        <fullName evidence="7">Transcriptional activator of fatty acid utilization</fullName>
    </submittedName>
</protein>
<dbReference type="InterPro" id="IPR001138">
    <property type="entry name" value="Zn2Cys6_DnaBD"/>
</dbReference>
<gene>
    <name evidence="7" type="primary">CTF1</name>
    <name evidence="7" type="ORF">HK097_000386</name>
</gene>
<keyword evidence="3" id="KW-0238">DNA-binding</keyword>
<dbReference type="GO" id="GO:0005634">
    <property type="term" value="C:nucleus"/>
    <property type="evidence" value="ECO:0007669"/>
    <property type="project" value="UniProtKB-SubCell"/>
</dbReference>
<evidence type="ECO:0000256" key="3">
    <source>
        <dbReference type="ARBA" id="ARBA00023125"/>
    </source>
</evidence>
<name>A0AAD5S864_9FUNG</name>
<evidence type="ECO:0000259" key="6">
    <source>
        <dbReference type="PROSITE" id="PS50048"/>
    </source>
</evidence>
<dbReference type="GO" id="GO:0003677">
    <property type="term" value="F:DNA binding"/>
    <property type="evidence" value="ECO:0007669"/>
    <property type="project" value="UniProtKB-KW"/>
</dbReference>
<dbReference type="InterPro" id="IPR050987">
    <property type="entry name" value="AtrR-like"/>
</dbReference>
<keyword evidence="5" id="KW-0812">Transmembrane</keyword>
<dbReference type="PROSITE" id="PS50048">
    <property type="entry name" value="ZN2_CY6_FUNGAL_2"/>
    <property type="match status" value="1"/>
</dbReference>
<dbReference type="PANTHER" id="PTHR46910:SF3">
    <property type="entry name" value="HALOTOLERANCE PROTEIN 9-RELATED"/>
    <property type="match status" value="1"/>
</dbReference>
<evidence type="ECO:0000313" key="7">
    <source>
        <dbReference type="EMBL" id="KAJ3046942.1"/>
    </source>
</evidence>
<keyword evidence="4" id="KW-0539">Nucleus</keyword>
<dbReference type="Pfam" id="PF00172">
    <property type="entry name" value="Zn_clus"/>
    <property type="match status" value="1"/>
</dbReference>
<comment type="subcellular location">
    <subcellularLocation>
        <location evidence="1">Nucleus</location>
    </subcellularLocation>
</comment>
<feature type="domain" description="Zn(2)-C6 fungal-type" evidence="6">
    <location>
        <begin position="21"/>
        <end position="50"/>
    </location>
</feature>
<dbReference type="InterPro" id="IPR036864">
    <property type="entry name" value="Zn2-C6_fun-type_DNA-bd_sf"/>
</dbReference>
<dbReference type="SMART" id="SM00906">
    <property type="entry name" value="Fungal_trans"/>
    <property type="match status" value="1"/>
</dbReference>
<keyword evidence="2" id="KW-0479">Metal-binding</keyword>
<keyword evidence="8" id="KW-1185">Reference proteome</keyword>
<proteinExistence type="predicted"/>
<dbReference type="Gene3D" id="4.10.240.10">
    <property type="entry name" value="Zn(2)-C6 fungal-type DNA-binding domain"/>
    <property type="match status" value="1"/>
</dbReference>
<dbReference type="CDD" id="cd00067">
    <property type="entry name" value="GAL4"/>
    <property type="match status" value="1"/>
</dbReference>
<evidence type="ECO:0000256" key="5">
    <source>
        <dbReference type="SAM" id="Phobius"/>
    </source>
</evidence>
<dbReference type="PANTHER" id="PTHR46910">
    <property type="entry name" value="TRANSCRIPTION FACTOR PDR1"/>
    <property type="match status" value="1"/>
</dbReference>
<evidence type="ECO:0000256" key="1">
    <source>
        <dbReference type="ARBA" id="ARBA00004123"/>
    </source>
</evidence>
<dbReference type="Proteomes" id="UP001212841">
    <property type="component" value="Unassembled WGS sequence"/>
</dbReference>
<sequence length="624" mass="68855">MDDITDKAPRSRNKTTKVTRACDPCRTRRVKCSGQSPCPRCTEAGYVCSFTTTSRRRGPPRKDMGIPMLTDLVQTNQQHANVMSLSRISGLTEDMPIPLLESGGISDPMMDLTPYPMGARNPEMKYLALNFTNAPEQPLVFFGRTVVCGFDISQELDYITNRIKNVTLSEPKLQHLHHPPPTPLASSTFLPCSLELCLHLINHFFVYVHPYLPIFTREDFMSTFHKLGDEMVSMRLTALLALGACTSRDEVLRGFGVEDRELIVGQLLERAKMLFGRLFEKASLDVVQGLVLLACCEDLRFGKSSKAMLYIANAHRRAIDLGLHLNLSDMNHDKMANTRKESMALTWFSIYILDRQIALAQGKPTTIRDEDYDVEIPYRPADTLLTDFYYHVTLSHITGRISQCLNAARPSPSNPLLENNMFVATKFLSELEQWKEGLPPRLKPPPGPPGKEGLTMAHYLWSQWLLLGMLVRKFGFGIPDTGSAARVLRLLDLGEESVGSAPGGECGAFCSGGMYPAVPSPPSSTSSNASPSPTMEFGKGRGGKPCESSFIMPGVAYAALAAGSAYVSALLLNPGTNYEVYRQGVLKSFKVLKGLQAGCMNAGAYCSLLEHTLQYKGVDVFREG</sequence>
<dbReference type="GO" id="GO:0000981">
    <property type="term" value="F:DNA-binding transcription factor activity, RNA polymerase II-specific"/>
    <property type="evidence" value="ECO:0007669"/>
    <property type="project" value="InterPro"/>
</dbReference>
<dbReference type="GO" id="GO:0008270">
    <property type="term" value="F:zinc ion binding"/>
    <property type="evidence" value="ECO:0007669"/>
    <property type="project" value="InterPro"/>
</dbReference>
<dbReference type="PROSITE" id="PS00463">
    <property type="entry name" value="ZN2_CY6_FUNGAL_1"/>
    <property type="match status" value="1"/>
</dbReference>
<dbReference type="SMART" id="SM00066">
    <property type="entry name" value="GAL4"/>
    <property type="match status" value="1"/>
</dbReference>
<dbReference type="InterPro" id="IPR007219">
    <property type="entry name" value="XnlR_reg_dom"/>
</dbReference>